<dbReference type="HOGENOM" id="CLU_1501367_0_0_10"/>
<keyword evidence="2" id="KW-0812">Transmembrane</keyword>
<protein>
    <submittedName>
        <fullName evidence="3">Uncharacterized protein</fullName>
    </submittedName>
</protein>
<sequence>MEDPKVPFADTTARRAQLMAATEQFKTSITDSVDAIKGDATEVGKTAAFVAGAALAVYLVVNAILPKSDEYRYAEKYGERDDEDYDYDESDDEDSDYPHAKAPTHKAIKQQANKVQKSAAASGLIGGLLTSVLTNIAREQLTGFLARIRTNNAINPTAQPTQYHKQAPTEPVDYTPGL</sequence>
<feature type="region of interest" description="Disordered" evidence="1">
    <location>
        <begin position="156"/>
        <end position="178"/>
    </location>
</feature>
<reference evidence="3 4" key="1">
    <citation type="journal article" date="2010" name="Stand. Genomic Sci.">
        <title>Complete genome sequence of Spirosoma linguale type strain (1).</title>
        <authorList>
            <person name="Lail K."/>
            <person name="Sikorski J."/>
            <person name="Saunders E."/>
            <person name="Lapidus A."/>
            <person name="Glavina Del Rio T."/>
            <person name="Copeland A."/>
            <person name="Tice H."/>
            <person name="Cheng J.-F."/>
            <person name="Lucas S."/>
            <person name="Nolan M."/>
            <person name="Bruce D."/>
            <person name="Goodwin L."/>
            <person name="Pitluck S."/>
            <person name="Ivanova N."/>
            <person name="Mavromatis K."/>
            <person name="Ovchinnikova G."/>
            <person name="Pati A."/>
            <person name="Chen A."/>
            <person name="Palaniappan K."/>
            <person name="Land M."/>
            <person name="Hauser L."/>
            <person name="Chang Y.-J."/>
            <person name="Jeffries C.D."/>
            <person name="Chain P."/>
            <person name="Brettin T."/>
            <person name="Detter J.C."/>
            <person name="Schuetze A."/>
            <person name="Rohde M."/>
            <person name="Tindall B.J."/>
            <person name="Goeker M."/>
            <person name="Bristow J."/>
            <person name="Eisen J.A."/>
            <person name="Markowitz V."/>
            <person name="Hugenholtz P."/>
            <person name="Kyrpides N.C."/>
            <person name="Klenk H.-P."/>
            <person name="Chen F."/>
        </authorList>
    </citation>
    <scope>NUCLEOTIDE SEQUENCE [LARGE SCALE GENOMIC DNA]</scope>
    <source>
        <strain evidence="4">ATCC 33905 / DSM 74 / LMG 10896 / Claus 1</strain>
    </source>
</reference>
<dbReference type="RefSeq" id="WP_012930103.1">
    <property type="nucleotide sequence ID" value="NC_013730.1"/>
</dbReference>
<dbReference type="eggNOG" id="ENOG502ZI0U">
    <property type="taxonomic scope" value="Bacteria"/>
</dbReference>
<keyword evidence="2" id="KW-1133">Transmembrane helix</keyword>
<evidence type="ECO:0000313" key="3">
    <source>
        <dbReference type="EMBL" id="ADB41610.1"/>
    </source>
</evidence>
<name>D2QS28_SPILD</name>
<dbReference type="EMBL" id="CP001769">
    <property type="protein sequence ID" value="ADB41610.1"/>
    <property type="molecule type" value="Genomic_DNA"/>
</dbReference>
<feature type="compositionally biased region" description="Acidic residues" evidence="1">
    <location>
        <begin position="80"/>
        <end position="95"/>
    </location>
</feature>
<accession>D2QS28</accession>
<evidence type="ECO:0000256" key="2">
    <source>
        <dbReference type="SAM" id="Phobius"/>
    </source>
</evidence>
<proteinExistence type="predicted"/>
<keyword evidence="4" id="KW-1185">Reference proteome</keyword>
<organism evidence="3 4">
    <name type="scientific">Spirosoma linguale (strain ATCC 33905 / DSM 74 / LMG 10896 / Claus 1)</name>
    <dbReference type="NCBI Taxonomy" id="504472"/>
    <lineage>
        <taxon>Bacteria</taxon>
        <taxon>Pseudomonadati</taxon>
        <taxon>Bacteroidota</taxon>
        <taxon>Cytophagia</taxon>
        <taxon>Cytophagales</taxon>
        <taxon>Cytophagaceae</taxon>
        <taxon>Spirosoma</taxon>
    </lineage>
</organism>
<dbReference type="AlphaFoldDB" id="D2QS28"/>
<dbReference type="STRING" id="504472.Slin_5645"/>
<gene>
    <name evidence="3" type="ordered locus">Slin_5645</name>
</gene>
<dbReference type="KEGG" id="sli:Slin_5645"/>
<feature type="region of interest" description="Disordered" evidence="1">
    <location>
        <begin position="76"/>
        <end position="105"/>
    </location>
</feature>
<dbReference type="Proteomes" id="UP000002028">
    <property type="component" value="Chromosome"/>
</dbReference>
<feature type="transmembrane region" description="Helical" evidence="2">
    <location>
        <begin position="47"/>
        <end position="65"/>
    </location>
</feature>
<keyword evidence="2" id="KW-0472">Membrane</keyword>
<evidence type="ECO:0000256" key="1">
    <source>
        <dbReference type="SAM" id="MobiDB-lite"/>
    </source>
</evidence>
<evidence type="ECO:0000313" key="4">
    <source>
        <dbReference type="Proteomes" id="UP000002028"/>
    </source>
</evidence>